<dbReference type="RefSeq" id="WP_130142734.1">
    <property type="nucleotide sequence ID" value="NZ_SGIT01000003.1"/>
</dbReference>
<dbReference type="AlphaFoldDB" id="A0A4Q6XI83"/>
<sequence length="110" mass="12413">MYSLLFFFIFVGCYLLYITSKKAKVGKVPPRLLRLAQPAKKAKIIASVIFMFSWAIIILDQGFGSGTFAFGGYIMAALSVVVLLNPLNYIRWTHLLGLFAFSIVFETFIF</sequence>
<organism evidence="2 3">
    <name type="scientific">Sphingobacterium corticibacterium</name>
    <dbReference type="NCBI Taxonomy" id="2484746"/>
    <lineage>
        <taxon>Bacteria</taxon>
        <taxon>Pseudomonadati</taxon>
        <taxon>Bacteroidota</taxon>
        <taxon>Sphingobacteriia</taxon>
        <taxon>Sphingobacteriales</taxon>
        <taxon>Sphingobacteriaceae</taxon>
        <taxon>Sphingobacterium</taxon>
    </lineage>
</organism>
<keyword evidence="1" id="KW-1133">Transmembrane helix</keyword>
<keyword evidence="3" id="KW-1185">Reference proteome</keyword>
<evidence type="ECO:0000313" key="2">
    <source>
        <dbReference type="EMBL" id="RZF58905.1"/>
    </source>
</evidence>
<keyword evidence="1" id="KW-0812">Transmembrane</keyword>
<reference evidence="2 3" key="1">
    <citation type="submission" date="2019-02" db="EMBL/GenBank/DDBJ databases">
        <authorList>
            <person name="Li Y."/>
        </authorList>
    </citation>
    <scope>NUCLEOTIDE SEQUENCE [LARGE SCALE GENOMIC DNA]</scope>
    <source>
        <strain evidence="2 3">30C10-4-7</strain>
    </source>
</reference>
<name>A0A4Q6XI83_9SPHI</name>
<protein>
    <recommendedName>
        <fullName evidence="4">DUF3325 domain-containing protein</fullName>
    </recommendedName>
</protein>
<feature type="transmembrane region" description="Helical" evidence="1">
    <location>
        <begin position="44"/>
        <end position="60"/>
    </location>
</feature>
<accession>A0A4Q6XI83</accession>
<feature type="transmembrane region" description="Helical" evidence="1">
    <location>
        <begin position="90"/>
        <end position="109"/>
    </location>
</feature>
<gene>
    <name evidence="2" type="ORF">EWE74_16425</name>
</gene>
<comment type="caution">
    <text evidence="2">The sequence shown here is derived from an EMBL/GenBank/DDBJ whole genome shotgun (WGS) entry which is preliminary data.</text>
</comment>
<feature type="transmembrane region" description="Helical" evidence="1">
    <location>
        <begin position="67"/>
        <end position="84"/>
    </location>
</feature>
<dbReference type="OrthoDB" id="710608at2"/>
<keyword evidence="1" id="KW-0472">Membrane</keyword>
<evidence type="ECO:0000256" key="1">
    <source>
        <dbReference type="SAM" id="Phobius"/>
    </source>
</evidence>
<dbReference type="Proteomes" id="UP000292855">
    <property type="component" value="Unassembled WGS sequence"/>
</dbReference>
<evidence type="ECO:0008006" key="4">
    <source>
        <dbReference type="Google" id="ProtNLM"/>
    </source>
</evidence>
<dbReference type="EMBL" id="SGIT01000003">
    <property type="protein sequence ID" value="RZF58905.1"/>
    <property type="molecule type" value="Genomic_DNA"/>
</dbReference>
<proteinExistence type="predicted"/>
<evidence type="ECO:0000313" key="3">
    <source>
        <dbReference type="Proteomes" id="UP000292855"/>
    </source>
</evidence>